<name>B6W1L9_9BACT</name>
<dbReference type="AlphaFoldDB" id="B6W1L9"/>
<reference evidence="1 2" key="1">
    <citation type="submission" date="2008-10" db="EMBL/GenBank/DDBJ databases">
        <title>Draft genome sequence of Bacteroides dorei (DSM 17855).</title>
        <authorList>
            <person name="Sudarsanam P."/>
            <person name="Ley R."/>
            <person name="Guruge J."/>
            <person name="Turnbaugh P.J."/>
            <person name="Mahowald M."/>
            <person name="Liep D."/>
            <person name="Gordon J."/>
        </authorList>
    </citation>
    <scope>NUCLEOTIDE SEQUENCE [LARGE SCALE GENOMIC DNA]</scope>
    <source>
        <strain evidence="1 2">DSM 17855</strain>
    </source>
</reference>
<reference evidence="1 2" key="2">
    <citation type="submission" date="2008-10" db="EMBL/GenBank/DDBJ databases">
        <authorList>
            <person name="Fulton L."/>
            <person name="Clifton S."/>
            <person name="Fulton B."/>
            <person name="Xu J."/>
            <person name="Minx P."/>
            <person name="Pepin K.H."/>
            <person name="Johnson M."/>
            <person name="Thiruvilangam P."/>
            <person name="Bhonagiri V."/>
            <person name="Nash W.E."/>
            <person name="Mardis E.R."/>
            <person name="Wilson R.K."/>
        </authorList>
    </citation>
    <scope>NUCLEOTIDE SEQUENCE [LARGE SCALE GENOMIC DNA]</scope>
    <source>
        <strain evidence="1 2">DSM 17855</strain>
    </source>
</reference>
<accession>B6W1L9</accession>
<dbReference type="HOGENOM" id="CLU_3114822_0_0_10"/>
<dbReference type="EMBL" id="ABWZ01000071">
    <property type="protein sequence ID" value="EEB23991.1"/>
    <property type="molecule type" value="Genomic_DNA"/>
</dbReference>
<gene>
    <name evidence="1" type="ORF">BACDOR_03407</name>
</gene>
<evidence type="ECO:0000313" key="1">
    <source>
        <dbReference type="EMBL" id="EEB23991.1"/>
    </source>
</evidence>
<protein>
    <submittedName>
        <fullName evidence="1">Uncharacterized protein</fullName>
    </submittedName>
</protein>
<proteinExistence type="predicted"/>
<sequence length="50" mass="5949">MRLNLYKGKEIVLHTNYGSDKKVLKVFSLFRSSWMFQAFQGCFLIEMKNT</sequence>
<organism evidence="1 2">
    <name type="scientific">Phocaeicola dorei DSM 17855</name>
    <dbReference type="NCBI Taxonomy" id="483217"/>
    <lineage>
        <taxon>Bacteria</taxon>
        <taxon>Pseudomonadati</taxon>
        <taxon>Bacteroidota</taxon>
        <taxon>Bacteroidia</taxon>
        <taxon>Bacteroidales</taxon>
        <taxon>Bacteroidaceae</taxon>
        <taxon>Phocaeicola</taxon>
    </lineage>
</organism>
<evidence type="ECO:0000313" key="2">
    <source>
        <dbReference type="Proteomes" id="UP000004849"/>
    </source>
</evidence>
<dbReference type="Proteomes" id="UP000004849">
    <property type="component" value="Unassembled WGS sequence"/>
</dbReference>